<keyword evidence="3" id="KW-0418">Kinase</keyword>
<dbReference type="InterPro" id="IPR003018">
    <property type="entry name" value="GAF"/>
</dbReference>
<gene>
    <name evidence="9" type="ORF">SAMN05444354_11474</name>
</gene>
<evidence type="ECO:0000256" key="2">
    <source>
        <dbReference type="ARBA" id="ARBA00022679"/>
    </source>
</evidence>
<evidence type="ECO:0000256" key="7">
    <source>
        <dbReference type="PROSITE-ProRule" id="PRU00169"/>
    </source>
</evidence>
<evidence type="ECO:0000256" key="4">
    <source>
        <dbReference type="ARBA" id="ARBA00023012"/>
    </source>
</evidence>
<protein>
    <submittedName>
        <fullName evidence="9">GAF domain-containing protein</fullName>
    </submittedName>
</protein>
<dbReference type="FunFam" id="3.40.50.2300:FF:000018">
    <property type="entry name" value="DNA-binding transcriptional regulator NtrC"/>
    <property type="match status" value="1"/>
</dbReference>
<dbReference type="Proteomes" id="UP000182719">
    <property type="component" value="Unassembled WGS sequence"/>
</dbReference>
<evidence type="ECO:0000313" key="10">
    <source>
        <dbReference type="Proteomes" id="UP000182719"/>
    </source>
</evidence>
<accession>A0A1H7X2V8</accession>
<dbReference type="SUPFAM" id="SSF55874">
    <property type="entry name" value="ATPase domain of HSP90 chaperone/DNA topoisomerase II/histidine kinase"/>
    <property type="match status" value="1"/>
</dbReference>
<proteinExistence type="predicted"/>
<dbReference type="SMART" id="SM00065">
    <property type="entry name" value="GAF"/>
    <property type="match status" value="1"/>
</dbReference>
<evidence type="ECO:0000313" key="9">
    <source>
        <dbReference type="EMBL" id="SEM27971.1"/>
    </source>
</evidence>
<dbReference type="SUPFAM" id="SSF55781">
    <property type="entry name" value="GAF domain-like"/>
    <property type="match status" value="1"/>
</dbReference>
<dbReference type="GO" id="GO:0000160">
    <property type="term" value="P:phosphorelay signal transduction system"/>
    <property type="evidence" value="ECO:0007669"/>
    <property type="project" value="UniProtKB-KW"/>
</dbReference>
<dbReference type="InterPro" id="IPR029016">
    <property type="entry name" value="GAF-like_dom_sf"/>
</dbReference>
<evidence type="ECO:0000256" key="6">
    <source>
        <dbReference type="ARBA" id="ARBA00023163"/>
    </source>
</evidence>
<dbReference type="Gene3D" id="3.30.450.40">
    <property type="match status" value="1"/>
</dbReference>
<dbReference type="OrthoDB" id="9800029at2"/>
<evidence type="ECO:0000259" key="8">
    <source>
        <dbReference type="PROSITE" id="PS50110"/>
    </source>
</evidence>
<dbReference type="RefSeq" id="WP_075008931.1">
    <property type="nucleotide sequence ID" value="NZ_FOAP01000014.1"/>
</dbReference>
<dbReference type="InterPro" id="IPR011006">
    <property type="entry name" value="CheY-like_superfamily"/>
</dbReference>
<dbReference type="GO" id="GO:0016301">
    <property type="term" value="F:kinase activity"/>
    <property type="evidence" value="ECO:0007669"/>
    <property type="project" value="UniProtKB-KW"/>
</dbReference>
<dbReference type="SMART" id="SM00448">
    <property type="entry name" value="REC"/>
    <property type="match status" value="1"/>
</dbReference>
<keyword evidence="6" id="KW-0804">Transcription</keyword>
<evidence type="ECO:0000256" key="5">
    <source>
        <dbReference type="ARBA" id="ARBA00023015"/>
    </source>
</evidence>
<keyword evidence="1 7" id="KW-0597">Phosphoprotein</keyword>
<keyword evidence="5" id="KW-0805">Transcription regulation</keyword>
<keyword evidence="2" id="KW-0808">Transferase</keyword>
<keyword evidence="10" id="KW-1185">Reference proteome</keyword>
<dbReference type="Pfam" id="PF00072">
    <property type="entry name" value="Response_reg"/>
    <property type="match status" value="1"/>
</dbReference>
<dbReference type="PANTHER" id="PTHR44591">
    <property type="entry name" value="STRESS RESPONSE REGULATOR PROTEIN 1"/>
    <property type="match status" value="1"/>
</dbReference>
<dbReference type="SUPFAM" id="SSF52172">
    <property type="entry name" value="CheY-like"/>
    <property type="match status" value="1"/>
</dbReference>
<keyword evidence="4" id="KW-0902">Two-component regulatory system</keyword>
<feature type="modified residue" description="4-aspartylphosphate" evidence="7">
    <location>
        <position position="55"/>
    </location>
</feature>
<dbReference type="PROSITE" id="PS50110">
    <property type="entry name" value="RESPONSE_REGULATORY"/>
    <property type="match status" value="1"/>
</dbReference>
<feature type="domain" description="Response regulatory" evidence="8">
    <location>
        <begin position="6"/>
        <end position="120"/>
    </location>
</feature>
<reference evidence="10" key="1">
    <citation type="submission" date="2016-10" db="EMBL/GenBank/DDBJ databases">
        <authorList>
            <person name="Varghese N."/>
            <person name="Submissions S."/>
        </authorList>
    </citation>
    <scope>NUCLEOTIDE SEQUENCE [LARGE SCALE GENOMIC DNA]</scope>
    <source>
        <strain evidence="10">DSM 17044</strain>
    </source>
</reference>
<name>A0A1H7X2V8_STIAU</name>
<dbReference type="EMBL" id="FOAP01000014">
    <property type="protein sequence ID" value="SEM27971.1"/>
    <property type="molecule type" value="Genomic_DNA"/>
</dbReference>
<dbReference type="Gene3D" id="3.30.565.10">
    <property type="entry name" value="Histidine kinase-like ATPase, C-terminal domain"/>
    <property type="match status" value="1"/>
</dbReference>
<dbReference type="Gene3D" id="1.10.287.130">
    <property type="match status" value="1"/>
</dbReference>
<dbReference type="Pfam" id="PF01590">
    <property type="entry name" value="GAF"/>
    <property type="match status" value="1"/>
</dbReference>
<evidence type="ECO:0000256" key="1">
    <source>
        <dbReference type="ARBA" id="ARBA00022553"/>
    </source>
</evidence>
<dbReference type="AlphaFoldDB" id="A0A1H7X2V8"/>
<sequence>MRTRASVLVIDDEPGIRDMLSYELSQEGFDVETAENGMAAVETLRRRKFDLAITDLKMPGMDGVETVEALRALDPDIEVIVATGYASVETAVACMKHGAYDYIQKPYDVAELKLLLERARQKSHLQSVVALYEASRALMTTLKHADLVQLVVTLAQRVLRADDIGLLLWRSEDRDFSIHRLVHDVLPSEPLLLALAERVARVGGPLRLSALDIQPHASPAEAHIYSSALAYPLVARDQVLGALVALRRGNSLEFASSELQKGTVFASQLAISLDNARLYDALAQKVSELVRTREQLVHAEKVGLAGQLAGAVAHEVNNPLSFVLANLSAMNGYAAMVREMWLAAKEAAQYLHGLDLPESRGHAQILRAPAGSEEQTESLVREIDEVITDTLDGVKRIAELVSGFARLAEPQTAADPEPVDVNAVIRECLDTLSEGGNTGALEIQFHPRLCLALITREDLRFALMHMLTFLRAPTGGPASEARTLVIQTGTSEGRPWLSILNRDLVLTEEEQRRIFDPRVELDSGGRTMRLNISLALTYQMLRRNDAEVSTQFEPGRGILFRVQLKPPLRWV</sequence>
<dbReference type="InterPro" id="IPR001789">
    <property type="entry name" value="Sig_transdc_resp-reg_receiver"/>
</dbReference>
<organism evidence="9 10">
    <name type="scientific">Stigmatella aurantiaca</name>
    <dbReference type="NCBI Taxonomy" id="41"/>
    <lineage>
        <taxon>Bacteria</taxon>
        <taxon>Pseudomonadati</taxon>
        <taxon>Myxococcota</taxon>
        <taxon>Myxococcia</taxon>
        <taxon>Myxococcales</taxon>
        <taxon>Cystobacterineae</taxon>
        <taxon>Archangiaceae</taxon>
        <taxon>Stigmatella</taxon>
    </lineage>
</organism>
<dbReference type="InterPro" id="IPR036890">
    <property type="entry name" value="HATPase_C_sf"/>
</dbReference>
<dbReference type="InterPro" id="IPR050595">
    <property type="entry name" value="Bact_response_regulator"/>
</dbReference>
<evidence type="ECO:0000256" key="3">
    <source>
        <dbReference type="ARBA" id="ARBA00022777"/>
    </source>
</evidence>
<dbReference type="Gene3D" id="3.40.50.2300">
    <property type="match status" value="1"/>
</dbReference>
<dbReference type="PANTHER" id="PTHR44591:SF3">
    <property type="entry name" value="RESPONSE REGULATORY DOMAIN-CONTAINING PROTEIN"/>
    <property type="match status" value="1"/>
</dbReference>